<dbReference type="GO" id="GO:0005829">
    <property type="term" value="C:cytosol"/>
    <property type="evidence" value="ECO:0007669"/>
    <property type="project" value="TreeGrafter"/>
</dbReference>
<keyword evidence="6 11" id="KW-0378">Hydrolase</keyword>
<dbReference type="GO" id="GO:0046872">
    <property type="term" value="F:metal ion binding"/>
    <property type="evidence" value="ECO:0007669"/>
    <property type="project" value="UniProtKB-KW"/>
</dbReference>
<keyword evidence="7" id="KW-0460">Magnesium</keyword>
<protein>
    <recommendedName>
        <fullName evidence="4">NAD(+) diphosphatase</fullName>
        <ecNumber evidence="4">3.6.1.22</ecNumber>
    </recommendedName>
</protein>
<dbReference type="PANTHER" id="PTHR42904">
    <property type="entry name" value="NUDIX HYDROLASE, NUDC SUBFAMILY"/>
    <property type="match status" value="1"/>
</dbReference>
<comment type="similarity">
    <text evidence="3">Belongs to the Nudix hydrolase family. NudC subfamily.</text>
</comment>
<reference evidence="11 12" key="1">
    <citation type="submission" date="2014-12" db="EMBL/GenBank/DDBJ databases">
        <title>Genome sequencing of Microbacterium hominis TPW29.</title>
        <authorList>
            <person name="Tan P.W."/>
            <person name="Chan K.-G."/>
        </authorList>
    </citation>
    <scope>NUCLEOTIDE SEQUENCE [LARGE SCALE GENOMIC DNA]</scope>
    <source>
        <strain evidence="11 12">TPW29</strain>
    </source>
</reference>
<accession>A0A0B4D0A3</accession>
<comment type="caution">
    <text evidence="11">The sequence shown here is derived from an EMBL/GenBank/DDBJ whole genome shotgun (WGS) entry which is preliminary data.</text>
</comment>
<dbReference type="InterPro" id="IPR049734">
    <property type="entry name" value="NudC-like_C"/>
</dbReference>
<dbReference type="EC" id="3.6.1.22" evidence="4"/>
<comment type="cofactor">
    <cofactor evidence="2">
        <name>Zn(2+)</name>
        <dbReference type="ChEBI" id="CHEBI:29105"/>
    </cofactor>
</comment>
<evidence type="ECO:0000256" key="7">
    <source>
        <dbReference type="ARBA" id="ARBA00022842"/>
    </source>
</evidence>
<evidence type="ECO:0000313" key="12">
    <source>
        <dbReference type="Proteomes" id="UP000031202"/>
    </source>
</evidence>
<sequence length="310" mass="32607">MSPSAEPPVPVRPPALARGGIDRCAEERDAPDLLARLRAERSTRVVAVHGDRAPLDGDGTLRTVPVESIRDGVSWAFLGRDGAGAAVLLAASGADQDAPLSAHPADGWAALRAVGGEMSATDAGLLVEAVALGRWLVEAPFCSHCGARTEERAAGWARHCPVCGREHFPRTDPAVIVAVISPDGSSLLLGKNALWADRNLYSTFAGFVEAGESLESAIVREVQEEAGVIVEALHYRGSQSWPYPRSLMLGFHATAVSMSAACADGEEIVDVRWFSRGEIRGALRGEGDVLLPGTTSIAHRLIADWAGAPA</sequence>
<evidence type="ECO:0000313" key="11">
    <source>
        <dbReference type="EMBL" id="KIC57720.1"/>
    </source>
</evidence>
<comment type="cofactor">
    <cofactor evidence="1">
        <name>Mg(2+)</name>
        <dbReference type="ChEBI" id="CHEBI:18420"/>
    </cofactor>
</comment>
<dbReference type="RefSeq" id="WP_039415757.1">
    <property type="nucleotide sequence ID" value="NZ_JWSZ01000011.1"/>
</dbReference>
<dbReference type="Pfam" id="PF00293">
    <property type="entry name" value="NUDIX"/>
    <property type="match status" value="1"/>
</dbReference>
<dbReference type="AlphaFoldDB" id="A0A0B4D0A3"/>
<comment type="catalytic activity">
    <reaction evidence="9">
        <text>a 5'-end NAD(+)-phospho-ribonucleoside in mRNA + H2O = a 5'-end phospho-adenosine-phospho-ribonucleoside in mRNA + beta-nicotinamide D-ribonucleotide + 2 H(+)</text>
        <dbReference type="Rhea" id="RHEA:60876"/>
        <dbReference type="Rhea" id="RHEA-COMP:15698"/>
        <dbReference type="Rhea" id="RHEA-COMP:15719"/>
        <dbReference type="ChEBI" id="CHEBI:14649"/>
        <dbReference type="ChEBI" id="CHEBI:15377"/>
        <dbReference type="ChEBI" id="CHEBI:15378"/>
        <dbReference type="ChEBI" id="CHEBI:144029"/>
        <dbReference type="ChEBI" id="CHEBI:144051"/>
    </reaction>
    <physiologicalReaction direction="left-to-right" evidence="9">
        <dbReference type="Rhea" id="RHEA:60877"/>
    </physiologicalReaction>
</comment>
<gene>
    <name evidence="11" type="ORF">RM52_08920</name>
</gene>
<dbReference type="CDD" id="cd03429">
    <property type="entry name" value="NUDIX_NADH_pyrophosphatase_Nudt13"/>
    <property type="match status" value="1"/>
</dbReference>
<evidence type="ECO:0000256" key="4">
    <source>
        <dbReference type="ARBA" id="ARBA00012381"/>
    </source>
</evidence>
<dbReference type="InterPro" id="IPR015376">
    <property type="entry name" value="Znr_NADH_PPase"/>
</dbReference>
<dbReference type="GO" id="GO:0019677">
    <property type="term" value="P:NAD+ catabolic process"/>
    <property type="evidence" value="ECO:0007669"/>
    <property type="project" value="TreeGrafter"/>
</dbReference>
<evidence type="ECO:0000259" key="10">
    <source>
        <dbReference type="PROSITE" id="PS51462"/>
    </source>
</evidence>
<evidence type="ECO:0000256" key="5">
    <source>
        <dbReference type="ARBA" id="ARBA00022723"/>
    </source>
</evidence>
<dbReference type="InterPro" id="IPR050241">
    <property type="entry name" value="NAD-cap_RNA_hydrolase_NudC"/>
</dbReference>
<evidence type="ECO:0000256" key="6">
    <source>
        <dbReference type="ARBA" id="ARBA00022801"/>
    </source>
</evidence>
<dbReference type="InterPro" id="IPR020084">
    <property type="entry name" value="NUDIX_hydrolase_CS"/>
</dbReference>
<dbReference type="GO" id="GO:0035529">
    <property type="term" value="F:NADH pyrophosphatase activity"/>
    <property type="evidence" value="ECO:0007669"/>
    <property type="project" value="TreeGrafter"/>
</dbReference>
<evidence type="ECO:0000256" key="3">
    <source>
        <dbReference type="ARBA" id="ARBA00009595"/>
    </source>
</evidence>
<keyword evidence="5" id="KW-0479">Metal-binding</keyword>
<organism evidence="11 12">
    <name type="scientific">Microbacterium hominis</name>
    <dbReference type="NCBI Taxonomy" id="162426"/>
    <lineage>
        <taxon>Bacteria</taxon>
        <taxon>Bacillati</taxon>
        <taxon>Actinomycetota</taxon>
        <taxon>Actinomycetes</taxon>
        <taxon>Micrococcales</taxon>
        <taxon>Microbacteriaceae</taxon>
        <taxon>Microbacterium</taxon>
    </lineage>
</organism>
<feature type="domain" description="Nudix hydrolase" evidence="10">
    <location>
        <begin position="170"/>
        <end position="296"/>
    </location>
</feature>
<dbReference type="PANTHER" id="PTHR42904:SF6">
    <property type="entry name" value="NAD-CAPPED RNA HYDROLASE NUDT12"/>
    <property type="match status" value="1"/>
</dbReference>
<name>A0A0B4D0A3_9MICO</name>
<evidence type="ECO:0000256" key="2">
    <source>
        <dbReference type="ARBA" id="ARBA00001947"/>
    </source>
</evidence>
<evidence type="ECO:0000256" key="9">
    <source>
        <dbReference type="ARBA" id="ARBA00023679"/>
    </source>
</evidence>
<dbReference type="PROSITE" id="PS51462">
    <property type="entry name" value="NUDIX"/>
    <property type="match status" value="1"/>
</dbReference>
<dbReference type="Gene3D" id="3.90.79.10">
    <property type="entry name" value="Nucleoside Triphosphate Pyrophosphohydrolase"/>
    <property type="match status" value="1"/>
</dbReference>
<dbReference type="InterPro" id="IPR015797">
    <property type="entry name" value="NUDIX_hydrolase-like_dom_sf"/>
</dbReference>
<dbReference type="SUPFAM" id="SSF55811">
    <property type="entry name" value="Nudix"/>
    <property type="match status" value="1"/>
</dbReference>
<proteinExistence type="inferred from homology"/>
<dbReference type="Pfam" id="PF09297">
    <property type="entry name" value="Zn_ribbon_NUD"/>
    <property type="match status" value="1"/>
</dbReference>
<dbReference type="NCBIfam" id="NF001299">
    <property type="entry name" value="PRK00241.1"/>
    <property type="match status" value="1"/>
</dbReference>
<dbReference type="PROSITE" id="PS00893">
    <property type="entry name" value="NUDIX_BOX"/>
    <property type="match status" value="1"/>
</dbReference>
<dbReference type="InterPro" id="IPR000086">
    <property type="entry name" value="NUDIX_hydrolase_dom"/>
</dbReference>
<dbReference type="EMBL" id="JWSZ01000011">
    <property type="protein sequence ID" value="KIC57720.1"/>
    <property type="molecule type" value="Genomic_DNA"/>
</dbReference>
<evidence type="ECO:0000256" key="1">
    <source>
        <dbReference type="ARBA" id="ARBA00001946"/>
    </source>
</evidence>
<evidence type="ECO:0000256" key="8">
    <source>
        <dbReference type="ARBA" id="ARBA00023027"/>
    </source>
</evidence>
<dbReference type="GO" id="GO:0006742">
    <property type="term" value="P:NADP+ catabolic process"/>
    <property type="evidence" value="ECO:0007669"/>
    <property type="project" value="TreeGrafter"/>
</dbReference>
<keyword evidence="8" id="KW-0520">NAD</keyword>
<dbReference type="Proteomes" id="UP000031202">
    <property type="component" value="Unassembled WGS sequence"/>
</dbReference>
<dbReference type="Gene3D" id="3.90.79.20">
    <property type="match status" value="1"/>
</dbReference>